<dbReference type="RefSeq" id="WP_013191092.1">
    <property type="nucleotide sequence ID" value="NC_014248.1"/>
</dbReference>
<gene>
    <name evidence="1" type="ordered locus">Aazo_2009</name>
</gene>
<sequence>MFGLCRQHHHLKIQNSNVSEEDRELIMSLSPAYLKQREEW</sequence>
<reference evidence="1 2" key="1">
    <citation type="journal article" date="2010" name="PLoS ONE">
        <title>Genome erosion in a nitrogen-fixing vertically transmitted endosymbiotic multicellular cyanobacterium.</title>
        <authorList>
            <person name="Ran L."/>
            <person name="Larsson J."/>
            <person name="Vigil-Stenman T."/>
            <person name="Nylander J.A."/>
            <person name="Ininbergs K."/>
            <person name="Zheng W.W."/>
            <person name="Lapidus A."/>
            <person name="Lowry S."/>
            <person name="Haselkorn R."/>
            <person name="Bergman B."/>
        </authorList>
    </citation>
    <scope>NUCLEOTIDE SEQUENCE [LARGE SCALE GENOMIC DNA]</scope>
    <source>
        <strain evidence="1 2">0708</strain>
    </source>
</reference>
<proteinExistence type="predicted"/>
<dbReference type="AlphaFoldDB" id="D7DWF8"/>
<accession>D7DWF8</accession>
<evidence type="ECO:0000313" key="2">
    <source>
        <dbReference type="Proteomes" id="UP000001511"/>
    </source>
</evidence>
<protein>
    <submittedName>
        <fullName evidence="1">Uncharacterized protein</fullName>
    </submittedName>
</protein>
<organism evidence="1 2">
    <name type="scientific">Nostoc azollae (strain 0708)</name>
    <name type="common">Anabaena azollae (strain 0708)</name>
    <dbReference type="NCBI Taxonomy" id="551115"/>
    <lineage>
        <taxon>Bacteria</taxon>
        <taxon>Bacillati</taxon>
        <taxon>Cyanobacteriota</taxon>
        <taxon>Cyanophyceae</taxon>
        <taxon>Nostocales</taxon>
        <taxon>Nostocaceae</taxon>
        <taxon>Trichormus</taxon>
    </lineage>
</organism>
<dbReference type="Proteomes" id="UP000001511">
    <property type="component" value="Chromosome"/>
</dbReference>
<keyword evidence="2" id="KW-1185">Reference proteome</keyword>
<name>D7DWF8_NOSA0</name>
<dbReference type="KEGG" id="naz:Aazo_2009"/>
<evidence type="ECO:0000313" key="1">
    <source>
        <dbReference type="EMBL" id="ADI64075.1"/>
    </source>
</evidence>
<dbReference type="STRING" id="551115.Aazo_2009"/>
<dbReference type="HOGENOM" id="CLU_3293268_0_0_3"/>
<dbReference type="EMBL" id="CP002059">
    <property type="protein sequence ID" value="ADI64075.1"/>
    <property type="molecule type" value="Genomic_DNA"/>
</dbReference>